<protein>
    <recommendedName>
        <fullName evidence="6">DELLA protein RGL1</fullName>
    </recommendedName>
</protein>
<keyword evidence="5" id="KW-1185">Reference proteome</keyword>
<dbReference type="AlphaFoldDB" id="A0AAP0JS34"/>
<comment type="caution">
    <text evidence="4">The sequence shown here is derived from an EMBL/GenBank/DDBJ whole genome shotgun (WGS) entry which is preliminary data.</text>
</comment>
<evidence type="ECO:0000313" key="5">
    <source>
        <dbReference type="Proteomes" id="UP001419268"/>
    </source>
</evidence>
<evidence type="ECO:0000256" key="1">
    <source>
        <dbReference type="ARBA" id="ARBA00023015"/>
    </source>
</evidence>
<proteinExistence type="inferred from homology"/>
<feature type="region of interest" description="SAW" evidence="3">
    <location>
        <begin position="513"/>
        <end position="589"/>
    </location>
</feature>
<sequence length="591" mass="66378">MDWFENQSSCLFSSESFVSGSCLSFGADQSDGVIGMNKAANLFETANCGDHTSHLNYEMQDGYKETLLYDDQSRGGSDSDFRVLGDFQFGLFPTPIQPSTEPKALVSSGPVSSSSTVKLKDEIPSPVHFSSLALAKHADKFKVLSKKETGSNDDHGKSSRIVKSSRLSTVEVMKVAGARYVQLFVGEDDEFSMLQHPFGYALSGLSHAEIDDVEVAHLLLSSVEKIGNRQYERASKLLSRCRSKASLTGNPIQRVCYYFGKALEEKFNRLSSSSSPMCSCSSDGMQDVEVEEKLLTPCAAVLAYFDALPLARTIQYAGMQTIIENMASAKRVHLIDLCVRSGMHLTVLMQALASRPSPPELFKVTALARDFREKFEETGRRLALFADMVNLPFEFKILMVSNMEEDLNKESFELDPDEEVTVFSPMFINYLLVKPHHLDRLMTAIKNHVRPSIMVVTEIEANHNSRSFLTRFIEMLFFYCAFFDSLDASMTRESEERIAIEGICDVRIRNILINEGEERTSRSVGVDVWRAFFERFGMVETQLSHSSLFQSKLILERFHNGKYCTLHMNGESLIVGWKGTPLYSLSAWKFS</sequence>
<gene>
    <name evidence="4" type="ORF">Scep_008864</name>
</gene>
<evidence type="ECO:0000313" key="4">
    <source>
        <dbReference type="EMBL" id="KAK9139183.1"/>
    </source>
</evidence>
<keyword evidence="1" id="KW-0805">Transcription regulation</keyword>
<feature type="region of interest" description="VHIID" evidence="3">
    <location>
        <begin position="301"/>
        <end position="366"/>
    </location>
</feature>
<evidence type="ECO:0000256" key="3">
    <source>
        <dbReference type="PROSITE-ProRule" id="PRU01191"/>
    </source>
</evidence>
<dbReference type="PANTHER" id="PTHR31636">
    <property type="entry name" value="OSJNBA0084A10.13 PROTEIN-RELATED"/>
    <property type="match status" value="1"/>
</dbReference>
<name>A0AAP0JS34_9MAGN</name>
<accession>A0AAP0JS34</accession>
<dbReference type="InterPro" id="IPR005202">
    <property type="entry name" value="TF_GRAS"/>
</dbReference>
<dbReference type="EMBL" id="JBBNAG010000004">
    <property type="protein sequence ID" value="KAK9139183.1"/>
    <property type="molecule type" value="Genomic_DNA"/>
</dbReference>
<dbReference type="PROSITE" id="PS50985">
    <property type="entry name" value="GRAS"/>
    <property type="match status" value="1"/>
</dbReference>
<dbReference type="Pfam" id="PF03514">
    <property type="entry name" value="GRAS"/>
    <property type="match status" value="1"/>
</dbReference>
<evidence type="ECO:0008006" key="6">
    <source>
        <dbReference type="Google" id="ProtNLM"/>
    </source>
</evidence>
<evidence type="ECO:0000256" key="2">
    <source>
        <dbReference type="ARBA" id="ARBA00023163"/>
    </source>
</evidence>
<organism evidence="4 5">
    <name type="scientific">Stephania cephalantha</name>
    <dbReference type="NCBI Taxonomy" id="152367"/>
    <lineage>
        <taxon>Eukaryota</taxon>
        <taxon>Viridiplantae</taxon>
        <taxon>Streptophyta</taxon>
        <taxon>Embryophyta</taxon>
        <taxon>Tracheophyta</taxon>
        <taxon>Spermatophyta</taxon>
        <taxon>Magnoliopsida</taxon>
        <taxon>Ranunculales</taxon>
        <taxon>Menispermaceae</taxon>
        <taxon>Menispermoideae</taxon>
        <taxon>Cissampelideae</taxon>
        <taxon>Stephania</taxon>
    </lineage>
</organism>
<keyword evidence="2" id="KW-0804">Transcription</keyword>
<comment type="similarity">
    <text evidence="3">Belongs to the GRAS family.</text>
</comment>
<reference evidence="4 5" key="1">
    <citation type="submission" date="2024-01" db="EMBL/GenBank/DDBJ databases">
        <title>Genome assemblies of Stephania.</title>
        <authorList>
            <person name="Yang L."/>
        </authorList>
    </citation>
    <scope>NUCLEOTIDE SEQUENCE [LARGE SCALE GENOMIC DNA]</scope>
    <source>
        <strain evidence="4">JXDWG</strain>
        <tissue evidence="4">Leaf</tissue>
    </source>
</reference>
<comment type="caution">
    <text evidence="3">Lacks conserved residue(s) required for the propagation of feature annotation.</text>
</comment>
<dbReference type="Proteomes" id="UP001419268">
    <property type="component" value="Unassembled WGS sequence"/>
</dbReference>